<reference evidence="1" key="1">
    <citation type="submission" date="2019-11" db="EMBL/GenBank/DDBJ databases">
        <title>Genomic insights into an expanded diversity of filamentous marine cyanobacteria reveals the extraordinary biosynthetic potential of Moorea and Okeania.</title>
        <authorList>
            <person name="Ferreira Leao T."/>
            <person name="Wang M."/>
            <person name="Moss N."/>
            <person name="Da Silva R."/>
            <person name="Sanders J."/>
            <person name="Nurk S."/>
            <person name="Gurevich A."/>
            <person name="Humphrey G."/>
            <person name="Reher R."/>
            <person name="Zhu Q."/>
            <person name="Belda-Ferre P."/>
            <person name="Glukhov E."/>
            <person name="Rex R."/>
            <person name="Dorrestein P.C."/>
            <person name="Knight R."/>
            <person name="Pevzner P."/>
            <person name="Gerwick W.H."/>
            <person name="Gerwick L."/>
        </authorList>
    </citation>
    <scope>NUCLEOTIDE SEQUENCE</scope>
    <source>
        <strain evidence="1">SIO1C4</strain>
    </source>
</reference>
<dbReference type="AlphaFoldDB" id="A0A6B3NHK3"/>
<dbReference type="EMBL" id="JAAHFQ010000755">
    <property type="protein sequence ID" value="NER31227.1"/>
    <property type="molecule type" value="Genomic_DNA"/>
</dbReference>
<evidence type="ECO:0000313" key="1">
    <source>
        <dbReference type="EMBL" id="NER31227.1"/>
    </source>
</evidence>
<gene>
    <name evidence="1" type="ORF">F6J89_27310</name>
</gene>
<accession>A0A6B3NHK3</accession>
<comment type="caution">
    <text evidence="1">The sequence shown here is derived from an EMBL/GenBank/DDBJ whole genome shotgun (WGS) entry which is preliminary data.</text>
</comment>
<sequence>MVLIREIVQEALATGYLTVEAEKQLRQLLQKTKYGLEDFYAFMSLQKAAINGQVKQESRELKSLACK</sequence>
<name>A0A6B3NHK3_9CYAN</name>
<proteinExistence type="predicted"/>
<organism evidence="1">
    <name type="scientific">Symploca sp. SIO1C4</name>
    <dbReference type="NCBI Taxonomy" id="2607765"/>
    <lineage>
        <taxon>Bacteria</taxon>
        <taxon>Bacillati</taxon>
        <taxon>Cyanobacteriota</taxon>
        <taxon>Cyanophyceae</taxon>
        <taxon>Coleofasciculales</taxon>
        <taxon>Coleofasciculaceae</taxon>
        <taxon>Symploca</taxon>
    </lineage>
</organism>
<protein>
    <submittedName>
        <fullName evidence="1">Uncharacterized protein</fullName>
    </submittedName>
</protein>